<dbReference type="PROSITE" id="PS50894">
    <property type="entry name" value="HPT"/>
    <property type="match status" value="1"/>
</dbReference>
<dbReference type="InterPro" id="IPR036641">
    <property type="entry name" value="HPT_dom_sf"/>
</dbReference>
<dbReference type="EMBL" id="MZGT01000004">
    <property type="protein sequence ID" value="OPJ65838.1"/>
    <property type="molecule type" value="Genomic_DNA"/>
</dbReference>
<accession>A0A1V4J0K2</accession>
<dbReference type="SUPFAM" id="SSF47226">
    <property type="entry name" value="Histidine-containing phosphotransfer domain, HPT domain"/>
    <property type="match status" value="1"/>
</dbReference>
<name>A0A1V4J0K2_9CLOT</name>
<dbReference type="RefSeq" id="WP_079438012.1">
    <property type="nucleotide sequence ID" value="NZ_JBLZIA010000005.1"/>
</dbReference>
<proteinExistence type="predicted"/>
<feature type="domain" description="HPt" evidence="2">
    <location>
        <begin position="19"/>
        <end position="116"/>
    </location>
</feature>
<keyword evidence="5" id="KW-1185">Reference proteome</keyword>
<dbReference type="OrthoDB" id="1798273at2"/>
<evidence type="ECO:0000256" key="1">
    <source>
        <dbReference type="PROSITE-ProRule" id="PRU00110"/>
    </source>
</evidence>
<dbReference type="GO" id="GO:0000160">
    <property type="term" value="P:phosphorelay signal transduction system"/>
    <property type="evidence" value="ECO:0007669"/>
    <property type="project" value="InterPro"/>
</dbReference>
<feature type="modified residue" description="Phosphohistidine" evidence="1">
    <location>
        <position position="58"/>
    </location>
</feature>
<evidence type="ECO:0000313" key="5">
    <source>
        <dbReference type="Proteomes" id="UP000191056"/>
    </source>
</evidence>
<protein>
    <submittedName>
        <fullName evidence="3">Hpt domain-containing protein</fullName>
    </submittedName>
</protein>
<sequence>MNHSCRYDILGFTKDLGLNLEDVHNLYNELINEINFALAELKIFIAKNDITNISKIIHNVKGVTGNYRLIDIYEETTKINDALKSNNYNSLKSDLNNLINICYLAVKEIQNYFSQKSIDK</sequence>
<reference evidence="3" key="2">
    <citation type="submission" date="2019-12" db="EMBL/GenBank/DDBJ databases">
        <title>Microbes associate with the intestines of laboratory mice.</title>
        <authorList>
            <person name="Navarre W."/>
            <person name="Wong E."/>
        </authorList>
    </citation>
    <scope>NUCLEOTIDE SEQUENCE</scope>
    <source>
        <strain evidence="3">NM79_F5</strain>
    </source>
</reference>
<comment type="caution">
    <text evidence="4">The sequence shown here is derived from an EMBL/GenBank/DDBJ whole genome shotgun (WGS) entry which is preliminary data.</text>
</comment>
<dbReference type="STRING" id="225345.CLCHR_04110"/>
<evidence type="ECO:0000259" key="2">
    <source>
        <dbReference type="PROSITE" id="PS50894"/>
    </source>
</evidence>
<dbReference type="AlphaFoldDB" id="A0A1V4J0K2"/>
<gene>
    <name evidence="4" type="ORF">CLCHR_04110</name>
    <name evidence="3" type="ORF">GKZ28_04350</name>
</gene>
<evidence type="ECO:0000313" key="3">
    <source>
        <dbReference type="EMBL" id="MVX62933.1"/>
    </source>
</evidence>
<dbReference type="InterPro" id="IPR008207">
    <property type="entry name" value="Sig_transdc_His_kin_Hpt_dom"/>
</dbReference>
<evidence type="ECO:0000313" key="4">
    <source>
        <dbReference type="EMBL" id="OPJ65838.1"/>
    </source>
</evidence>
<dbReference type="Proteomes" id="UP000656077">
    <property type="component" value="Unassembled WGS sequence"/>
</dbReference>
<dbReference type="Proteomes" id="UP000191056">
    <property type="component" value="Unassembled WGS sequence"/>
</dbReference>
<reference evidence="4 5" key="1">
    <citation type="submission" date="2017-03" db="EMBL/GenBank/DDBJ databases">
        <title>Genome sequence of Clostridium chromiireducens DSM 23318.</title>
        <authorList>
            <person name="Poehlein A."/>
            <person name="Daniel R."/>
        </authorList>
    </citation>
    <scope>NUCLEOTIDE SEQUENCE [LARGE SCALE GENOMIC DNA]</scope>
    <source>
        <strain evidence="4 5">DSM 23318</strain>
    </source>
</reference>
<dbReference type="EMBL" id="WSRQ01000005">
    <property type="protein sequence ID" value="MVX62933.1"/>
    <property type="molecule type" value="Genomic_DNA"/>
</dbReference>
<dbReference type="Gene3D" id="1.20.120.160">
    <property type="entry name" value="HPT domain"/>
    <property type="match status" value="1"/>
</dbReference>
<organism evidence="4 5">
    <name type="scientific">Clostridium chromiireducens</name>
    <dbReference type="NCBI Taxonomy" id="225345"/>
    <lineage>
        <taxon>Bacteria</taxon>
        <taxon>Bacillati</taxon>
        <taxon>Bacillota</taxon>
        <taxon>Clostridia</taxon>
        <taxon>Eubacteriales</taxon>
        <taxon>Clostridiaceae</taxon>
        <taxon>Clostridium</taxon>
    </lineage>
</organism>
<keyword evidence="1" id="KW-0597">Phosphoprotein</keyword>